<comment type="caution">
    <text evidence="2">The sequence shown here is derived from an EMBL/GenBank/DDBJ whole genome shotgun (WGS) entry which is preliminary data.</text>
</comment>
<proteinExistence type="predicted"/>
<protein>
    <submittedName>
        <fullName evidence="2">Uncharacterized protein</fullName>
    </submittedName>
</protein>
<feature type="region of interest" description="Disordered" evidence="1">
    <location>
        <begin position="590"/>
        <end position="658"/>
    </location>
</feature>
<keyword evidence="3" id="KW-1185">Reference proteome</keyword>
<sequence>MTLTALFLSQRVVRYRTDNQLISQVIVGNRPNGERTFNWQQGLEFIHNRMIKPVHIPRDQSRWCCFLVTTINHPYSARLLFVGLTEDRRPNTKSANKGGIASWQFGHQLLLAPQHLETRVEVGGGILEHMLKDGAGGRERWAVLHTFTRSPGKSQSIQQAAPCSSPTKAIRVQSPAVPLPDFRMWESYRTMPLIGGFSRGSLPFPPPLNSGAAPYSSQSPSSALKILMLRAVQLSSLTHFFQQDCSPPYYCRNVRSLLDVTLVGMCVGRQPLEFCLLGTLRNTVHTTKLRTLAAMNDEIVTACKSFFMETVTSICPASNGKWHVDVVYHCPKYRCGNSQPFVKTTPSTSRFLQRQLFPLPVSCHSKHRLLGRPLISPRTRNRRTASERIAPNMADTRQARVFHGPLFDTHHTCRDSSSTRQVVIEFGMQTIDSELQCQTVSPDLVIIGYCGLSPIMANLARTTRNMCDSERARETTRTSQALNAKSGRIRAENLPQGECTVVVITLDLPAECCENWNVPRRPASLTAPGVQTMCRSNKNKPARFRLRAIELRRALQCTRLEIAATTLKPLTRDRTTPALSFGNYYKSAAAADNRQHSKTPRLVPGPVGKGRGGGKGGGVAARKRHLWGHRGSVDRAIPRSATEAQRVERSQSTQKCTRTKPGRVASFIRITNAISDHLLFGYVQQSQFYLCLYDTPTSGAATILDSTEGNECSRGWMMGSSSGRCCQHDDWHSMRCDVLGKGWKYHCPVHEERYTPPPPLSIRHGPQELVSITHSRTTPPTSPEHISSRDKDCLLVYLPD</sequence>
<dbReference type="Proteomes" id="UP001159363">
    <property type="component" value="Chromosome 3"/>
</dbReference>
<evidence type="ECO:0000313" key="3">
    <source>
        <dbReference type="Proteomes" id="UP001159363"/>
    </source>
</evidence>
<evidence type="ECO:0000313" key="2">
    <source>
        <dbReference type="EMBL" id="KAJ8890049.1"/>
    </source>
</evidence>
<gene>
    <name evidence="2" type="ORF">PR048_009555</name>
</gene>
<dbReference type="EMBL" id="JARBHB010000003">
    <property type="protein sequence ID" value="KAJ8890049.1"/>
    <property type="molecule type" value="Genomic_DNA"/>
</dbReference>
<organism evidence="2 3">
    <name type="scientific">Dryococelus australis</name>
    <dbReference type="NCBI Taxonomy" id="614101"/>
    <lineage>
        <taxon>Eukaryota</taxon>
        <taxon>Metazoa</taxon>
        <taxon>Ecdysozoa</taxon>
        <taxon>Arthropoda</taxon>
        <taxon>Hexapoda</taxon>
        <taxon>Insecta</taxon>
        <taxon>Pterygota</taxon>
        <taxon>Neoptera</taxon>
        <taxon>Polyneoptera</taxon>
        <taxon>Phasmatodea</taxon>
        <taxon>Verophasmatodea</taxon>
        <taxon>Anareolatae</taxon>
        <taxon>Phasmatidae</taxon>
        <taxon>Eurycanthinae</taxon>
        <taxon>Dryococelus</taxon>
    </lineage>
</organism>
<accession>A0ABQ9I172</accession>
<feature type="compositionally biased region" description="Gly residues" evidence="1">
    <location>
        <begin position="607"/>
        <end position="619"/>
    </location>
</feature>
<name>A0ABQ9I172_9NEOP</name>
<reference evidence="2 3" key="1">
    <citation type="submission" date="2023-02" db="EMBL/GenBank/DDBJ databases">
        <title>LHISI_Scaffold_Assembly.</title>
        <authorList>
            <person name="Stuart O.P."/>
            <person name="Cleave R."/>
            <person name="Magrath M.J.L."/>
            <person name="Mikheyev A.S."/>
        </authorList>
    </citation>
    <scope>NUCLEOTIDE SEQUENCE [LARGE SCALE GENOMIC DNA]</scope>
    <source>
        <strain evidence="2">Daus_M_001</strain>
        <tissue evidence="2">Leg muscle</tissue>
    </source>
</reference>
<evidence type="ECO:0000256" key="1">
    <source>
        <dbReference type="SAM" id="MobiDB-lite"/>
    </source>
</evidence>